<feature type="non-terminal residue" evidence="1">
    <location>
        <position position="66"/>
    </location>
</feature>
<protein>
    <submittedName>
        <fullName evidence="1">Uncharacterized protein</fullName>
    </submittedName>
</protein>
<dbReference type="EMBL" id="BTRK01000003">
    <property type="protein sequence ID" value="GMR40122.1"/>
    <property type="molecule type" value="Genomic_DNA"/>
</dbReference>
<dbReference type="Proteomes" id="UP001328107">
    <property type="component" value="Unassembled WGS sequence"/>
</dbReference>
<dbReference type="AlphaFoldDB" id="A0AAN4ZKY6"/>
<name>A0AAN4ZKY6_9BILA</name>
<reference evidence="2" key="1">
    <citation type="submission" date="2022-10" db="EMBL/GenBank/DDBJ databases">
        <title>Genome assembly of Pristionchus species.</title>
        <authorList>
            <person name="Yoshida K."/>
            <person name="Sommer R.J."/>
        </authorList>
    </citation>
    <scope>NUCLEOTIDE SEQUENCE [LARGE SCALE GENOMIC DNA]</scope>
    <source>
        <strain evidence="2">RS5460</strain>
    </source>
</reference>
<gene>
    <name evidence="1" type="ORF">PMAYCL1PPCAC_10317</name>
</gene>
<evidence type="ECO:0000313" key="1">
    <source>
        <dbReference type="EMBL" id="GMR40122.1"/>
    </source>
</evidence>
<keyword evidence="2" id="KW-1185">Reference proteome</keyword>
<evidence type="ECO:0000313" key="2">
    <source>
        <dbReference type="Proteomes" id="UP001328107"/>
    </source>
</evidence>
<comment type="caution">
    <text evidence="1">The sequence shown here is derived from an EMBL/GenBank/DDBJ whole genome shotgun (WGS) entry which is preliminary data.</text>
</comment>
<sequence length="66" mass="7521">FNPLRSPFVHISNRCILPHLKESAAPGAHRIADFILIRVNLELSPRQQASVQDCFEKEESINSKNH</sequence>
<feature type="non-terminal residue" evidence="1">
    <location>
        <position position="1"/>
    </location>
</feature>
<proteinExistence type="predicted"/>
<accession>A0AAN4ZKY6</accession>
<organism evidence="1 2">
    <name type="scientific">Pristionchus mayeri</name>
    <dbReference type="NCBI Taxonomy" id="1317129"/>
    <lineage>
        <taxon>Eukaryota</taxon>
        <taxon>Metazoa</taxon>
        <taxon>Ecdysozoa</taxon>
        <taxon>Nematoda</taxon>
        <taxon>Chromadorea</taxon>
        <taxon>Rhabditida</taxon>
        <taxon>Rhabditina</taxon>
        <taxon>Diplogasteromorpha</taxon>
        <taxon>Diplogasteroidea</taxon>
        <taxon>Neodiplogasteridae</taxon>
        <taxon>Pristionchus</taxon>
    </lineage>
</organism>